<dbReference type="AlphaFoldDB" id="A0A6B0Y028"/>
<keyword evidence="1 3" id="KW-0378">Hydrolase</keyword>
<evidence type="ECO:0000256" key="1">
    <source>
        <dbReference type="ARBA" id="ARBA00022801"/>
    </source>
</evidence>
<dbReference type="Pfam" id="PF12706">
    <property type="entry name" value="Lactamase_B_2"/>
    <property type="match status" value="1"/>
</dbReference>
<dbReference type="CDD" id="cd07719">
    <property type="entry name" value="arylsulfatase_AtsA-like_MBL-fold"/>
    <property type="match status" value="1"/>
</dbReference>
<sequence>MRFTMLGSGTPAPSLKRLCSGYVAEVGDDLIVFDHGAGVHHRFIEGGYRARDVTHFFATHYHYDHIADFPRLALTRWDHGPAAQAPLKVFGPEPLDHVMDAFFGPRGAFSMDIESRCTSKASLGVYKTRGGTPPRPCPAFDRQEVAPGDVIEGTGWTIRVGPARHVGKPLNALSYRFETEAGTIVYGGDSGGIHVPLAEFASGADVLIAMNHFLSGHEPSEEYRMASGSHLDNAEIAKRAGVGMLVLTHLQPDLDRFGIKEAMIEEMSQIYSGPIIVGEDLMEIPIRTARLGAAD</sequence>
<proteinExistence type="predicted"/>
<name>A0A6B0Y028_9RHOB</name>
<feature type="domain" description="Metallo-beta-lactamase" evidence="2">
    <location>
        <begin position="50"/>
        <end position="249"/>
    </location>
</feature>
<organism evidence="3">
    <name type="scientific">Boseongicola sp. SB0664_bin_43</name>
    <dbReference type="NCBI Taxonomy" id="2604844"/>
    <lineage>
        <taxon>Bacteria</taxon>
        <taxon>Pseudomonadati</taxon>
        <taxon>Pseudomonadota</taxon>
        <taxon>Alphaproteobacteria</taxon>
        <taxon>Rhodobacterales</taxon>
        <taxon>Paracoccaceae</taxon>
        <taxon>Boseongicola</taxon>
    </lineage>
</organism>
<dbReference type="EMBL" id="VXRY01000114">
    <property type="protein sequence ID" value="MXY33060.1"/>
    <property type="molecule type" value="Genomic_DNA"/>
</dbReference>
<dbReference type="PANTHER" id="PTHR46018:SF2">
    <property type="entry name" value="ZINC PHOSPHODIESTERASE ELAC PROTEIN 1"/>
    <property type="match status" value="1"/>
</dbReference>
<dbReference type="InterPro" id="IPR044094">
    <property type="entry name" value="AtsA-like_MBL-fold"/>
</dbReference>
<reference evidence="3" key="1">
    <citation type="submission" date="2019-09" db="EMBL/GenBank/DDBJ databases">
        <title>Characterisation of the sponge microbiome using genome-centric metagenomics.</title>
        <authorList>
            <person name="Engelberts J.P."/>
            <person name="Robbins S.J."/>
            <person name="De Goeij J.M."/>
            <person name="Aranda M."/>
            <person name="Bell S.C."/>
            <person name="Webster N.S."/>
        </authorList>
    </citation>
    <scope>NUCLEOTIDE SEQUENCE</scope>
    <source>
        <strain evidence="3">SB0664_bin_43</strain>
    </source>
</reference>
<dbReference type="GO" id="GO:0042781">
    <property type="term" value="F:3'-tRNA processing endoribonuclease activity"/>
    <property type="evidence" value="ECO:0007669"/>
    <property type="project" value="TreeGrafter"/>
</dbReference>
<accession>A0A6B0Y028</accession>
<dbReference type="Gene3D" id="3.60.15.10">
    <property type="entry name" value="Ribonuclease Z/Hydroxyacylglutathione hydrolase-like"/>
    <property type="match status" value="1"/>
</dbReference>
<comment type="caution">
    <text evidence="3">The sequence shown here is derived from an EMBL/GenBank/DDBJ whole genome shotgun (WGS) entry which is preliminary data.</text>
</comment>
<evidence type="ECO:0000259" key="2">
    <source>
        <dbReference type="Pfam" id="PF12706"/>
    </source>
</evidence>
<protein>
    <submittedName>
        <fullName evidence="3">MBL fold metallo-hydrolase</fullName>
    </submittedName>
</protein>
<dbReference type="SUPFAM" id="SSF56281">
    <property type="entry name" value="Metallo-hydrolase/oxidoreductase"/>
    <property type="match status" value="1"/>
</dbReference>
<dbReference type="PANTHER" id="PTHR46018">
    <property type="entry name" value="ZINC PHOSPHODIESTERASE ELAC PROTEIN 1"/>
    <property type="match status" value="1"/>
</dbReference>
<dbReference type="InterPro" id="IPR036866">
    <property type="entry name" value="RibonucZ/Hydroxyglut_hydro"/>
</dbReference>
<dbReference type="InterPro" id="IPR001279">
    <property type="entry name" value="Metallo-B-lactamas"/>
</dbReference>
<evidence type="ECO:0000313" key="3">
    <source>
        <dbReference type="EMBL" id="MXY33060.1"/>
    </source>
</evidence>
<gene>
    <name evidence="3" type="ORF">F4Y60_03025</name>
</gene>